<dbReference type="EMBL" id="JAIWYP010000013">
    <property type="protein sequence ID" value="KAH3716307.1"/>
    <property type="molecule type" value="Genomic_DNA"/>
</dbReference>
<organism evidence="2 3">
    <name type="scientific">Dreissena polymorpha</name>
    <name type="common">Zebra mussel</name>
    <name type="synonym">Mytilus polymorpha</name>
    <dbReference type="NCBI Taxonomy" id="45954"/>
    <lineage>
        <taxon>Eukaryota</taxon>
        <taxon>Metazoa</taxon>
        <taxon>Spiralia</taxon>
        <taxon>Lophotrochozoa</taxon>
        <taxon>Mollusca</taxon>
        <taxon>Bivalvia</taxon>
        <taxon>Autobranchia</taxon>
        <taxon>Heteroconchia</taxon>
        <taxon>Euheterodonta</taxon>
        <taxon>Imparidentia</taxon>
        <taxon>Neoheterodontei</taxon>
        <taxon>Myida</taxon>
        <taxon>Dreissenoidea</taxon>
        <taxon>Dreissenidae</taxon>
        <taxon>Dreissena</taxon>
    </lineage>
</organism>
<sequence>MCEEISCLYVTRQTSEQTQVVTGSALRIAGTGNPRIIDAATHQLRHNTVTVDIATRMRPRTSENGNTPATSQYRNGGHRDTYVARTSENGYRNHGREQSGGDRDHRHSSFHSRDIDFENSSRGYDYNESRDYRSPHFSRYNRYRN</sequence>
<feature type="region of interest" description="Disordered" evidence="1">
    <location>
        <begin position="52"/>
        <end position="145"/>
    </location>
</feature>
<name>A0A9D4C2T8_DREPO</name>
<dbReference type="Proteomes" id="UP000828390">
    <property type="component" value="Unassembled WGS sequence"/>
</dbReference>
<evidence type="ECO:0000313" key="2">
    <source>
        <dbReference type="EMBL" id="KAH3716307.1"/>
    </source>
</evidence>
<reference evidence="2" key="1">
    <citation type="journal article" date="2019" name="bioRxiv">
        <title>The Genome of the Zebra Mussel, Dreissena polymorpha: A Resource for Invasive Species Research.</title>
        <authorList>
            <person name="McCartney M.A."/>
            <person name="Auch B."/>
            <person name="Kono T."/>
            <person name="Mallez S."/>
            <person name="Zhang Y."/>
            <person name="Obille A."/>
            <person name="Becker A."/>
            <person name="Abrahante J.E."/>
            <person name="Garbe J."/>
            <person name="Badalamenti J.P."/>
            <person name="Herman A."/>
            <person name="Mangelson H."/>
            <person name="Liachko I."/>
            <person name="Sullivan S."/>
            <person name="Sone E.D."/>
            <person name="Koren S."/>
            <person name="Silverstein K.A.T."/>
            <person name="Beckman K.B."/>
            <person name="Gohl D.M."/>
        </authorList>
    </citation>
    <scope>NUCLEOTIDE SEQUENCE</scope>
    <source>
        <strain evidence="2">Duluth1</strain>
        <tissue evidence="2">Whole animal</tissue>
    </source>
</reference>
<proteinExistence type="predicted"/>
<feature type="compositionally biased region" description="Basic and acidic residues" evidence="1">
    <location>
        <begin position="125"/>
        <end position="134"/>
    </location>
</feature>
<comment type="caution">
    <text evidence="2">The sequence shown here is derived from an EMBL/GenBank/DDBJ whole genome shotgun (WGS) entry which is preliminary data.</text>
</comment>
<evidence type="ECO:0000313" key="3">
    <source>
        <dbReference type="Proteomes" id="UP000828390"/>
    </source>
</evidence>
<evidence type="ECO:0000256" key="1">
    <source>
        <dbReference type="SAM" id="MobiDB-lite"/>
    </source>
</evidence>
<accession>A0A9D4C2T8</accession>
<feature type="compositionally biased region" description="Polar residues" evidence="1">
    <location>
        <begin position="62"/>
        <end position="74"/>
    </location>
</feature>
<keyword evidence="3" id="KW-1185">Reference proteome</keyword>
<gene>
    <name evidence="2" type="ORF">DPMN_059028</name>
</gene>
<reference evidence="2" key="2">
    <citation type="submission" date="2020-11" db="EMBL/GenBank/DDBJ databases">
        <authorList>
            <person name="McCartney M.A."/>
            <person name="Auch B."/>
            <person name="Kono T."/>
            <person name="Mallez S."/>
            <person name="Becker A."/>
            <person name="Gohl D.M."/>
            <person name="Silverstein K.A.T."/>
            <person name="Koren S."/>
            <person name="Bechman K.B."/>
            <person name="Herman A."/>
            <person name="Abrahante J.E."/>
            <person name="Garbe J."/>
        </authorList>
    </citation>
    <scope>NUCLEOTIDE SEQUENCE</scope>
    <source>
        <strain evidence="2">Duluth1</strain>
        <tissue evidence="2">Whole animal</tissue>
    </source>
</reference>
<feature type="compositionally biased region" description="Basic and acidic residues" evidence="1">
    <location>
        <begin position="94"/>
        <end position="116"/>
    </location>
</feature>
<dbReference type="AlphaFoldDB" id="A0A9D4C2T8"/>
<protein>
    <submittedName>
        <fullName evidence="2">Uncharacterized protein</fullName>
    </submittedName>
</protein>